<evidence type="ECO:0000256" key="5">
    <source>
        <dbReference type="ARBA" id="ARBA00022723"/>
    </source>
</evidence>
<evidence type="ECO:0000256" key="7">
    <source>
        <dbReference type="ARBA" id="ARBA00022786"/>
    </source>
</evidence>
<dbReference type="GO" id="GO:0008270">
    <property type="term" value="F:zinc ion binding"/>
    <property type="evidence" value="ECO:0007669"/>
    <property type="project" value="UniProtKB-KW"/>
</dbReference>
<protein>
    <recommendedName>
        <fullName evidence="3">RING-type E3 ubiquitin transferase</fullName>
        <ecNumber evidence="3">2.3.2.27</ecNumber>
    </recommendedName>
</protein>
<evidence type="ECO:0000256" key="1">
    <source>
        <dbReference type="ARBA" id="ARBA00000900"/>
    </source>
</evidence>
<dbReference type="OrthoDB" id="6105938at2759"/>
<evidence type="ECO:0000256" key="8">
    <source>
        <dbReference type="ARBA" id="ARBA00022833"/>
    </source>
</evidence>
<dbReference type="PANTHER" id="PTHR46764">
    <property type="entry name" value="E3 UBIQUITIN-PROTEIN LIGASE BAH1"/>
    <property type="match status" value="1"/>
</dbReference>
<evidence type="ECO:0000313" key="10">
    <source>
        <dbReference type="EMBL" id="KAH7282070.1"/>
    </source>
</evidence>
<accession>A0A8T2QEN3</accession>
<gene>
    <name evidence="10" type="ORF">KP509_35G010800</name>
</gene>
<dbReference type="InterPro" id="IPR004331">
    <property type="entry name" value="SPX_dom"/>
</dbReference>
<dbReference type="OMA" id="WFHELMS"/>
<keyword evidence="7" id="KW-0833">Ubl conjugation pathway</keyword>
<reference evidence="10" key="1">
    <citation type="submission" date="2021-08" db="EMBL/GenBank/DDBJ databases">
        <title>WGS assembly of Ceratopteris richardii.</title>
        <authorList>
            <person name="Marchant D.B."/>
            <person name="Chen G."/>
            <person name="Jenkins J."/>
            <person name="Shu S."/>
            <person name="Leebens-Mack J."/>
            <person name="Grimwood J."/>
            <person name="Schmutz J."/>
            <person name="Soltis P."/>
            <person name="Soltis D."/>
            <person name="Chen Z.-H."/>
        </authorList>
    </citation>
    <scope>NUCLEOTIDE SEQUENCE</scope>
    <source>
        <strain evidence="10">Whitten #5841</strain>
        <tissue evidence="10">Leaf</tissue>
    </source>
</reference>
<comment type="catalytic activity">
    <reaction evidence="1">
        <text>S-ubiquitinyl-[E2 ubiquitin-conjugating enzyme]-L-cysteine + [acceptor protein]-L-lysine = [E2 ubiquitin-conjugating enzyme]-L-cysteine + N(6)-ubiquitinyl-[acceptor protein]-L-lysine.</text>
        <dbReference type="EC" id="2.3.2.27"/>
    </reaction>
</comment>
<keyword evidence="11" id="KW-1185">Reference proteome</keyword>
<evidence type="ECO:0000256" key="4">
    <source>
        <dbReference type="ARBA" id="ARBA00022679"/>
    </source>
</evidence>
<dbReference type="PROSITE" id="PS51382">
    <property type="entry name" value="SPX"/>
    <property type="match status" value="1"/>
</dbReference>
<dbReference type="InterPro" id="IPR033326">
    <property type="entry name" value="BAH1"/>
</dbReference>
<dbReference type="AlphaFoldDB" id="A0A8T2QEN3"/>
<evidence type="ECO:0000256" key="3">
    <source>
        <dbReference type="ARBA" id="ARBA00012483"/>
    </source>
</evidence>
<feature type="domain" description="SPX" evidence="9">
    <location>
        <begin position="1"/>
        <end position="152"/>
    </location>
</feature>
<keyword evidence="6" id="KW-0863">Zinc-finger</keyword>
<evidence type="ECO:0000259" key="9">
    <source>
        <dbReference type="PROSITE" id="PS51382"/>
    </source>
</evidence>
<comment type="caution">
    <text evidence="10">The sequence shown here is derived from an EMBL/GenBank/DDBJ whole genome shotgun (WGS) entry which is preliminary data.</text>
</comment>
<evidence type="ECO:0000256" key="6">
    <source>
        <dbReference type="ARBA" id="ARBA00022771"/>
    </source>
</evidence>
<comment type="pathway">
    <text evidence="2">Protein modification; protein ubiquitination.</text>
</comment>
<sequence>MLLATLNNETLGFTKETAPGLTYVEFKRFKKMLKYCLLHRGSLSCSSPSHQCSPSCSVCDKTFFPLLMKEVQEVLGCFNDRVRRLLQVHLASGIKKYLFRLRYGPHSQSHHSMVLEGQKLVVYIYMNAVAIRKILKKYDKRHLSRKGIAFRNRLQTLHCGLLQSPWLIELVALHLNLEEEEGIATEMSAKFTYNFEGPKPTISTTLSDVVAVEFDLTCPICLVELFLKPSGLSMIGSGFFFVRSI</sequence>
<proteinExistence type="predicted"/>
<dbReference type="PANTHER" id="PTHR46764:SF2">
    <property type="entry name" value="E3 UBIQUITIN-PROTEIN LIGASE BAH1-LIKE-RELATED"/>
    <property type="match status" value="1"/>
</dbReference>
<evidence type="ECO:0000313" key="11">
    <source>
        <dbReference type="Proteomes" id="UP000825935"/>
    </source>
</evidence>
<dbReference type="Proteomes" id="UP000825935">
    <property type="component" value="Chromosome 35"/>
</dbReference>
<dbReference type="EMBL" id="CM035440">
    <property type="protein sequence ID" value="KAH7282070.1"/>
    <property type="molecule type" value="Genomic_DNA"/>
</dbReference>
<keyword evidence="4" id="KW-0808">Transferase</keyword>
<keyword evidence="5" id="KW-0479">Metal-binding</keyword>
<evidence type="ECO:0000256" key="2">
    <source>
        <dbReference type="ARBA" id="ARBA00004906"/>
    </source>
</evidence>
<dbReference type="EC" id="2.3.2.27" evidence="3"/>
<dbReference type="GO" id="GO:0061630">
    <property type="term" value="F:ubiquitin protein ligase activity"/>
    <property type="evidence" value="ECO:0007669"/>
    <property type="project" value="UniProtKB-EC"/>
</dbReference>
<keyword evidence="8" id="KW-0862">Zinc</keyword>
<organism evidence="10 11">
    <name type="scientific">Ceratopteris richardii</name>
    <name type="common">Triangle waterfern</name>
    <dbReference type="NCBI Taxonomy" id="49495"/>
    <lineage>
        <taxon>Eukaryota</taxon>
        <taxon>Viridiplantae</taxon>
        <taxon>Streptophyta</taxon>
        <taxon>Embryophyta</taxon>
        <taxon>Tracheophyta</taxon>
        <taxon>Polypodiopsida</taxon>
        <taxon>Polypodiidae</taxon>
        <taxon>Polypodiales</taxon>
        <taxon>Pteridineae</taxon>
        <taxon>Pteridaceae</taxon>
        <taxon>Parkerioideae</taxon>
        <taxon>Ceratopteris</taxon>
    </lineage>
</organism>
<name>A0A8T2QEN3_CERRI</name>